<evidence type="ECO:0000313" key="2">
    <source>
        <dbReference type="EMBL" id="MBK0395877.1"/>
    </source>
</evidence>
<gene>
    <name evidence="2" type="ORF">JDW22_04590</name>
</gene>
<accession>A0ABS1BSI8</accession>
<dbReference type="EMBL" id="JAEHNZ010000001">
    <property type="protein sequence ID" value="MBK0395877.1"/>
    <property type="molecule type" value="Genomic_DNA"/>
</dbReference>
<evidence type="ECO:0000313" key="3">
    <source>
        <dbReference type="Proteomes" id="UP000614058"/>
    </source>
</evidence>
<feature type="transmembrane region" description="Helical" evidence="1">
    <location>
        <begin position="131"/>
        <end position="151"/>
    </location>
</feature>
<dbReference type="RefSeq" id="WP_200521889.1">
    <property type="nucleotide sequence ID" value="NZ_JAEHNZ010000001.1"/>
</dbReference>
<keyword evidence="1" id="KW-0472">Membrane</keyword>
<organism evidence="2 3">
    <name type="scientific">Kingella bonacorsii</name>
    <dbReference type="NCBI Taxonomy" id="2796361"/>
    <lineage>
        <taxon>Bacteria</taxon>
        <taxon>Pseudomonadati</taxon>
        <taxon>Pseudomonadota</taxon>
        <taxon>Betaproteobacteria</taxon>
        <taxon>Neisseriales</taxon>
        <taxon>Neisseriaceae</taxon>
        <taxon>Kingella</taxon>
    </lineage>
</organism>
<keyword evidence="3" id="KW-1185">Reference proteome</keyword>
<feature type="transmembrane region" description="Helical" evidence="1">
    <location>
        <begin position="163"/>
        <end position="183"/>
    </location>
</feature>
<evidence type="ECO:0000256" key="1">
    <source>
        <dbReference type="SAM" id="Phobius"/>
    </source>
</evidence>
<feature type="transmembrane region" description="Helical" evidence="1">
    <location>
        <begin position="56"/>
        <end position="89"/>
    </location>
</feature>
<sequence>MEQTRKRCEATKKKTEKELQADLLARQLKIVAFTIWLIALMLPAFRTAEGNAAWGYWLGGVLLLFMPVAFVGAYPIFTSLALYANLFFWSALLRQDGRRSVKIMWLMAATVFLLRAVMISEQPQYSYVVSWGWGAVLWLFSYAVLTVAVFVRHHPTANHKRIIKSSLVACGLVIIALLCLHYSQYYRMSHTERRELLPFSMAFTVKKIYGNHPPPTAE</sequence>
<dbReference type="Proteomes" id="UP000614058">
    <property type="component" value="Unassembled WGS sequence"/>
</dbReference>
<feature type="transmembrane region" description="Helical" evidence="1">
    <location>
        <begin position="101"/>
        <end position="119"/>
    </location>
</feature>
<comment type="caution">
    <text evidence="2">The sequence shown here is derived from an EMBL/GenBank/DDBJ whole genome shotgun (WGS) entry which is preliminary data.</text>
</comment>
<proteinExistence type="predicted"/>
<name>A0ABS1BSI8_9NEIS</name>
<keyword evidence="1" id="KW-1133">Transmembrane helix</keyword>
<protein>
    <submittedName>
        <fullName evidence="2">Uncharacterized protein</fullName>
    </submittedName>
</protein>
<keyword evidence="1" id="KW-0812">Transmembrane</keyword>
<feature type="transmembrane region" description="Helical" evidence="1">
    <location>
        <begin position="21"/>
        <end position="44"/>
    </location>
</feature>
<reference evidence="2 3" key="1">
    <citation type="journal article" date="2021" name="Pathogens">
        <title>Isolation and Characterization of Kingella bonacorsii sp. nov., A Novel Kingella Species Detected in a Stable Periodontitis Subject.</title>
        <authorList>
            <person name="Antezack A."/>
            <person name="Boxberger M."/>
            <person name="Rolland C."/>
            <person name="Monnet-Corti V."/>
            <person name="La Scola B."/>
        </authorList>
    </citation>
    <scope>NUCLEOTIDE SEQUENCE [LARGE SCALE GENOMIC DNA]</scope>
    <source>
        <strain evidence="2 3">Marseille-Q4569</strain>
    </source>
</reference>